<accession>A0AAN7VWT9</accession>
<evidence type="ECO:0000256" key="1">
    <source>
        <dbReference type="SAM" id="Coils"/>
    </source>
</evidence>
<feature type="coiled-coil region" evidence="1">
    <location>
        <begin position="14"/>
        <end position="48"/>
    </location>
</feature>
<name>A0AAN7VWT9_9PEZI</name>
<sequence length="593" mass="63900">MDTNTLVSQLAAGFETLQEEYSKLSVQHQSLERKLATAREQYNALAKLCSTTSLATPPLSLSSAVHATAEDVDTAAVIERLSGPDAAQQVRAAISASKTLRLARSAEGVKIHSGPYSEEAVCAYMPSISESPLEQDFTIEGKPSQLGCPFAAMAGKKLSSHAASVLSRYNTRDSGTGGIPSTPLSSVSRVNGRESLVGSTGAGSRRSRRTSFADPIKAEICGLSSHSQPHSTTSPPPRLEVDTQPQLPVLPVEEANSAVCPIRFMDQHSPEEVATYFEKHKHELPRSHEVCVRRYQSNESQIRELDAKYGNLVSMIQGLGQRHKELLPEEPVEEDEEGDGEGGGMSKEGGDKVRAWARSVSAEAVDGEEDVVTPEVQNEDVAGDDERVPRFDRTMREIRVGESPSRPWGISVPAKYLEAIEGEIAAKREEIARGAAQKGDSKVESDVKAPVVPARCPFGFDQTTTAGPTAAATREVHTTTAMPLQAQQPVVPGQNVGSDDTNTTLKLRFLEAELRNKELRERVAGLEEEKRVAGLTAKPATFPPQQMPAFVASPVTEKKDEQPRMVFTGPVFIGYGVEDAARVLRESGLGGKA</sequence>
<feature type="compositionally biased region" description="Acidic residues" evidence="2">
    <location>
        <begin position="328"/>
        <end position="340"/>
    </location>
</feature>
<feature type="compositionally biased region" description="Low complexity" evidence="2">
    <location>
        <begin position="224"/>
        <end position="233"/>
    </location>
</feature>
<proteinExistence type="predicted"/>
<feature type="region of interest" description="Disordered" evidence="2">
    <location>
        <begin position="326"/>
        <end position="351"/>
    </location>
</feature>
<feature type="region of interest" description="Disordered" evidence="2">
    <location>
        <begin position="223"/>
        <end position="243"/>
    </location>
</feature>
<reference evidence="3" key="1">
    <citation type="submission" date="2023-08" db="EMBL/GenBank/DDBJ databases">
        <title>Black Yeasts Isolated from many extreme environments.</title>
        <authorList>
            <person name="Coleine C."/>
            <person name="Stajich J.E."/>
            <person name="Selbmann L."/>
        </authorList>
    </citation>
    <scope>NUCLEOTIDE SEQUENCE</scope>
    <source>
        <strain evidence="3">CCFEE 5810</strain>
    </source>
</reference>
<dbReference type="Proteomes" id="UP001310594">
    <property type="component" value="Unassembled WGS sequence"/>
</dbReference>
<comment type="caution">
    <text evidence="3">The sequence shown here is derived from an EMBL/GenBank/DDBJ whole genome shotgun (WGS) entry which is preliminary data.</text>
</comment>
<feature type="coiled-coil region" evidence="1">
    <location>
        <begin position="502"/>
        <end position="536"/>
    </location>
</feature>
<dbReference type="AlphaFoldDB" id="A0AAN7VWT9"/>
<gene>
    <name evidence="3" type="ORF">LTR97_001277</name>
</gene>
<protein>
    <submittedName>
        <fullName evidence="3">Uncharacterized protein</fullName>
    </submittedName>
</protein>
<dbReference type="EMBL" id="JAVRQU010000002">
    <property type="protein sequence ID" value="KAK5706290.1"/>
    <property type="molecule type" value="Genomic_DNA"/>
</dbReference>
<evidence type="ECO:0000313" key="4">
    <source>
        <dbReference type="Proteomes" id="UP001310594"/>
    </source>
</evidence>
<organism evidence="3 4">
    <name type="scientific">Elasticomyces elasticus</name>
    <dbReference type="NCBI Taxonomy" id="574655"/>
    <lineage>
        <taxon>Eukaryota</taxon>
        <taxon>Fungi</taxon>
        <taxon>Dikarya</taxon>
        <taxon>Ascomycota</taxon>
        <taxon>Pezizomycotina</taxon>
        <taxon>Dothideomycetes</taxon>
        <taxon>Dothideomycetidae</taxon>
        <taxon>Mycosphaerellales</taxon>
        <taxon>Teratosphaeriaceae</taxon>
        <taxon>Elasticomyces</taxon>
    </lineage>
</organism>
<evidence type="ECO:0000256" key="2">
    <source>
        <dbReference type="SAM" id="MobiDB-lite"/>
    </source>
</evidence>
<evidence type="ECO:0000313" key="3">
    <source>
        <dbReference type="EMBL" id="KAK5706290.1"/>
    </source>
</evidence>
<keyword evidence="1" id="KW-0175">Coiled coil</keyword>